<evidence type="ECO:0000313" key="2">
    <source>
        <dbReference type="Proteomes" id="UP001066276"/>
    </source>
</evidence>
<proteinExistence type="predicted"/>
<keyword evidence="2" id="KW-1185">Reference proteome</keyword>
<accession>A0AAV7M7I4</accession>
<dbReference type="AlphaFoldDB" id="A0AAV7M7I4"/>
<reference evidence="1" key="1">
    <citation type="journal article" date="2022" name="bioRxiv">
        <title>Sequencing and chromosome-scale assembly of the giantPleurodeles waltlgenome.</title>
        <authorList>
            <person name="Brown T."/>
            <person name="Elewa A."/>
            <person name="Iarovenko S."/>
            <person name="Subramanian E."/>
            <person name="Araus A.J."/>
            <person name="Petzold A."/>
            <person name="Susuki M."/>
            <person name="Suzuki K.-i.T."/>
            <person name="Hayashi T."/>
            <person name="Toyoda A."/>
            <person name="Oliveira C."/>
            <person name="Osipova E."/>
            <person name="Leigh N.D."/>
            <person name="Simon A."/>
            <person name="Yun M.H."/>
        </authorList>
    </citation>
    <scope>NUCLEOTIDE SEQUENCE</scope>
    <source>
        <strain evidence="1">20211129_DDA</strain>
        <tissue evidence="1">Liver</tissue>
    </source>
</reference>
<sequence length="107" mass="11597">MWMLYSAPGPCTLQVSHVVGDCQLLMHRVHQNDAKSGFICEALWTIYSAPGPPHTPGVPCSGRLSAIKAPDGAKMMKEAAPVRRHCGRCSRLRAPRTLQVSRAVGDC</sequence>
<dbReference type="Proteomes" id="UP001066276">
    <property type="component" value="Chromosome 10"/>
</dbReference>
<protein>
    <submittedName>
        <fullName evidence="1">Uncharacterized protein</fullName>
    </submittedName>
</protein>
<gene>
    <name evidence="1" type="ORF">NDU88_004573</name>
</gene>
<organism evidence="1 2">
    <name type="scientific">Pleurodeles waltl</name>
    <name type="common">Iberian ribbed newt</name>
    <dbReference type="NCBI Taxonomy" id="8319"/>
    <lineage>
        <taxon>Eukaryota</taxon>
        <taxon>Metazoa</taxon>
        <taxon>Chordata</taxon>
        <taxon>Craniata</taxon>
        <taxon>Vertebrata</taxon>
        <taxon>Euteleostomi</taxon>
        <taxon>Amphibia</taxon>
        <taxon>Batrachia</taxon>
        <taxon>Caudata</taxon>
        <taxon>Salamandroidea</taxon>
        <taxon>Salamandridae</taxon>
        <taxon>Pleurodelinae</taxon>
        <taxon>Pleurodeles</taxon>
    </lineage>
</organism>
<evidence type="ECO:0000313" key="1">
    <source>
        <dbReference type="EMBL" id="KAJ1099472.1"/>
    </source>
</evidence>
<name>A0AAV7M7I4_PLEWA</name>
<dbReference type="EMBL" id="JANPWB010000014">
    <property type="protein sequence ID" value="KAJ1099472.1"/>
    <property type="molecule type" value="Genomic_DNA"/>
</dbReference>
<comment type="caution">
    <text evidence="1">The sequence shown here is derived from an EMBL/GenBank/DDBJ whole genome shotgun (WGS) entry which is preliminary data.</text>
</comment>